<dbReference type="Proteomes" id="UP001355206">
    <property type="component" value="Unassembled WGS sequence"/>
</dbReference>
<dbReference type="SMART" id="SM00283">
    <property type="entry name" value="MA"/>
    <property type="match status" value="1"/>
</dbReference>
<keyword evidence="4" id="KW-1133">Transmembrane helix</keyword>
<evidence type="ECO:0000313" key="8">
    <source>
        <dbReference type="Proteomes" id="UP001355206"/>
    </source>
</evidence>
<dbReference type="Pfam" id="PF12729">
    <property type="entry name" value="4HB_MCP_1"/>
    <property type="match status" value="1"/>
</dbReference>
<comment type="similarity">
    <text evidence="2">Belongs to the methyl-accepting chemotaxis (MCP) protein family.</text>
</comment>
<feature type="transmembrane region" description="Helical" evidence="4">
    <location>
        <begin position="191"/>
        <end position="209"/>
    </location>
</feature>
<comment type="caution">
    <text evidence="7">The sequence shown here is derived from an EMBL/GenBank/DDBJ whole genome shotgun (WGS) entry which is preliminary data.</text>
</comment>
<evidence type="ECO:0000259" key="6">
    <source>
        <dbReference type="PROSITE" id="PS50885"/>
    </source>
</evidence>
<evidence type="ECO:0000313" key="7">
    <source>
        <dbReference type="EMBL" id="MEE7492981.1"/>
    </source>
</evidence>
<dbReference type="Gene3D" id="6.10.340.10">
    <property type="match status" value="1"/>
</dbReference>
<accession>A0ABU7TT98</accession>
<dbReference type="PROSITE" id="PS50885">
    <property type="entry name" value="HAMP"/>
    <property type="match status" value="1"/>
</dbReference>
<dbReference type="PANTHER" id="PTHR32089">
    <property type="entry name" value="METHYL-ACCEPTING CHEMOTAXIS PROTEIN MCPB"/>
    <property type="match status" value="1"/>
</dbReference>
<organism evidence="7 8">
    <name type="scientific">Methylobacterium oryzae</name>
    <dbReference type="NCBI Taxonomy" id="334852"/>
    <lineage>
        <taxon>Bacteria</taxon>
        <taxon>Pseudomonadati</taxon>
        <taxon>Pseudomonadota</taxon>
        <taxon>Alphaproteobacteria</taxon>
        <taxon>Hyphomicrobiales</taxon>
        <taxon>Methylobacteriaceae</taxon>
        <taxon>Methylobacterium</taxon>
    </lineage>
</organism>
<dbReference type="EMBL" id="MLCA01000010">
    <property type="protein sequence ID" value="MEE7492981.1"/>
    <property type="molecule type" value="Genomic_DNA"/>
</dbReference>
<dbReference type="PANTHER" id="PTHR32089:SF112">
    <property type="entry name" value="LYSOZYME-LIKE PROTEIN-RELATED"/>
    <property type="match status" value="1"/>
</dbReference>
<dbReference type="PRINTS" id="PR00260">
    <property type="entry name" value="CHEMTRNSDUCR"/>
</dbReference>
<feature type="domain" description="Methyl-accepting transducer" evidence="5">
    <location>
        <begin position="305"/>
        <end position="541"/>
    </location>
</feature>
<reference evidence="7 8" key="1">
    <citation type="journal article" date="2012" name="Genet. Mol. Biol.">
        <title>Analysis of 16S rRNA and mxaF genes revealing insights into Methylobacterium niche-specific plant association.</title>
        <authorList>
            <person name="Dourado M.N."/>
            <person name="Andreote F.D."/>
            <person name="Dini-Andreote F."/>
            <person name="Conti R."/>
            <person name="Araujo J.M."/>
            <person name="Araujo W.L."/>
        </authorList>
    </citation>
    <scope>NUCLEOTIDE SEQUENCE [LARGE SCALE GENOMIC DNA]</scope>
    <source>
        <strain evidence="7 8">TC3-10</strain>
    </source>
</reference>
<dbReference type="CDD" id="cd06225">
    <property type="entry name" value="HAMP"/>
    <property type="match status" value="1"/>
</dbReference>
<dbReference type="RefSeq" id="WP_331303276.1">
    <property type="nucleotide sequence ID" value="NZ_MLCA01000010.1"/>
</dbReference>
<evidence type="ECO:0000256" key="3">
    <source>
        <dbReference type="PROSITE-ProRule" id="PRU00284"/>
    </source>
</evidence>
<dbReference type="InterPro" id="IPR004090">
    <property type="entry name" value="Chemotax_Me-accpt_rcpt"/>
</dbReference>
<dbReference type="InterPro" id="IPR024478">
    <property type="entry name" value="HlyB_4HB_MCP"/>
</dbReference>
<evidence type="ECO:0000256" key="1">
    <source>
        <dbReference type="ARBA" id="ARBA00023224"/>
    </source>
</evidence>
<dbReference type="InterPro" id="IPR003660">
    <property type="entry name" value="HAMP_dom"/>
</dbReference>
<keyword evidence="1 3" id="KW-0807">Transducer</keyword>
<dbReference type="InterPro" id="IPR004089">
    <property type="entry name" value="MCPsignal_dom"/>
</dbReference>
<keyword evidence="4" id="KW-0812">Transmembrane</keyword>
<dbReference type="Pfam" id="PF00015">
    <property type="entry name" value="MCPsignal"/>
    <property type="match status" value="1"/>
</dbReference>
<keyword evidence="8" id="KW-1185">Reference proteome</keyword>
<feature type="domain" description="HAMP" evidence="6">
    <location>
        <begin position="211"/>
        <end position="264"/>
    </location>
</feature>
<gene>
    <name evidence="7" type="ORF">MOTC310_21880</name>
</gene>
<evidence type="ECO:0000256" key="4">
    <source>
        <dbReference type="SAM" id="Phobius"/>
    </source>
</evidence>
<evidence type="ECO:0000256" key="2">
    <source>
        <dbReference type="ARBA" id="ARBA00029447"/>
    </source>
</evidence>
<keyword evidence="4" id="KW-0472">Membrane</keyword>
<dbReference type="SMART" id="SM00304">
    <property type="entry name" value="HAMP"/>
    <property type="match status" value="1"/>
</dbReference>
<protein>
    <submittedName>
        <fullName evidence="7">Methyl-accepting chemotaxis protein</fullName>
    </submittedName>
</protein>
<dbReference type="Pfam" id="PF00672">
    <property type="entry name" value="HAMP"/>
    <property type="match status" value="1"/>
</dbReference>
<dbReference type="SUPFAM" id="SSF58104">
    <property type="entry name" value="Methyl-accepting chemotaxis protein (MCP) signaling domain"/>
    <property type="match status" value="1"/>
</dbReference>
<dbReference type="PROSITE" id="PS50111">
    <property type="entry name" value="CHEMOTAXIS_TRANSDUC_2"/>
    <property type="match status" value="1"/>
</dbReference>
<sequence>MRAGISIAAKLGLCLAALVVLIAATSGLSLAELGRIESSAAQLRDTRIPATDALGRIGINFMRQRVNAVRLITADTPELRAEVSDQIAKRDALLAAQYARYEALPLTRPEREAYAAFRQHVATYAEQQREAVAKAAAGDVAGGQRIYNTTMSQSIGAIMADWEKLVALNSDGSQASGTLIADTYASAQRNVLALAGLALLVAIGAFVLVTRGVSGPLRKIAAVTQRLAAGDAEVAIPGQERRDEIGALAGSVVVFRDNLVRSRALEAETALARADAETQRRAATRAMADAFEQAVGGIVGGVSAAATELEATARSLTGSAADAAGQSGTVAAAASDAAANVNTVAAAAEELGSSVQEIGRQVSGSAELARVAVAEATNTVALVQDLSGAAAKVGDVVALISGIAAQTNLLALNATIEAARAGAAGRGFAVVASEVKALAEQTARATEEITGQIGRIQSSTGQAASAIDGIGRRIREIDGVAASIAAAVEQQGAATQEIVRNVAEAAAGTGAVTGTIASLAHSAEETGAAAAQVLGAASEMSRQSEHLGAEVARFLATVRAA</sequence>
<dbReference type="Gene3D" id="1.10.287.950">
    <property type="entry name" value="Methyl-accepting chemotaxis protein"/>
    <property type="match status" value="1"/>
</dbReference>
<evidence type="ECO:0000259" key="5">
    <source>
        <dbReference type="PROSITE" id="PS50111"/>
    </source>
</evidence>
<name>A0ABU7TT98_9HYPH</name>
<proteinExistence type="inferred from homology"/>